<evidence type="ECO:0000259" key="3">
    <source>
        <dbReference type="Pfam" id="PF00501"/>
    </source>
</evidence>
<evidence type="ECO:0000313" key="5">
    <source>
        <dbReference type="EMBL" id="AQZ49906.1"/>
    </source>
</evidence>
<dbReference type="Gene3D" id="3.40.50.12780">
    <property type="entry name" value="N-terminal domain of ligase-like"/>
    <property type="match status" value="1"/>
</dbReference>
<dbReference type="PROSITE" id="PS00455">
    <property type="entry name" value="AMP_BINDING"/>
    <property type="match status" value="1"/>
</dbReference>
<dbReference type="InterPro" id="IPR025110">
    <property type="entry name" value="AMP-bd_C"/>
</dbReference>
<dbReference type="KEGG" id="mmed:Mame_00523"/>
<dbReference type="InterPro" id="IPR000873">
    <property type="entry name" value="AMP-dep_synth/lig_dom"/>
</dbReference>
<evidence type="ECO:0000259" key="4">
    <source>
        <dbReference type="Pfam" id="PF13193"/>
    </source>
</evidence>
<proteinExistence type="inferred from homology"/>
<dbReference type="OrthoDB" id="9803968at2"/>
<dbReference type="Proteomes" id="UP000191135">
    <property type="component" value="Chromosome"/>
</dbReference>
<dbReference type="Pfam" id="PF00501">
    <property type="entry name" value="AMP-binding"/>
    <property type="match status" value="1"/>
</dbReference>
<dbReference type="GO" id="GO:0031956">
    <property type="term" value="F:medium-chain fatty acid-CoA ligase activity"/>
    <property type="evidence" value="ECO:0007669"/>
    <property type="project" value="TreeGrafter"/>
</dbReference>
<feature type="domain" description="AMP-binding enzyme C-terminal" evidence="4">
    <location>
        <begin position="439"/>
        <end position="515"/>
    </location>
</feature>
<dbReference type="Pfam" id="PF13193">
    <property type="entry name" value="AMP-binding_C"/>
    <property type="match status" value="1"/>
</dbReference>
<dbReference type="EC" id="6.2.1.-" evidence="5"/>
<protein>
    <submittedName>
        <fullName evidence="5">Short-chain-fatty-acid--CoA ligase</fullName>
        <ecNumber evidence="5">6.2.1.-</ecNumber>
    </submittedName>
</protein>
<dbReference type="GO" id="GO:0006631">
    <property type="term" value="P:fatty acid metabolic process"/>
    <property type="evidence" value="ECO:0007669"/>
    <property type="project" value="TreeGrafter"/>
</dbReference>
<feature type="domain" description="AMP-dependent synthetase/ligase" evidence="3">
    <location>
        <begin position="32"/>
        <end position="389"/>
    </location>
</feature>
<dbReference type="EMBL" id="CP020330">
    <property type="protein sequence ID" value="AQZ49906.1"/>
    <property type="molecule type" value="Genomic_DNA"/>
</dbReference>
<dbReference type="RefSeq" id="WP_018066277.1">
    <property type="nucleotide sequence ID" value="NZ_AQWH01000021.1"/>
</dbReference>
<sequence>MNVLDKRLAELKAAGRILPADGESLGAIALAKAEADPERIVVIDSERTLSRGEIVDLALRLGGGLLARGLRPGDAIGFQLPNWWEACVINMAAALFGFRIVPLMTIYRAAELRHMLPTCGIRAVFIPEMLGRTDFPALHAGLDGLDHMVLTVRAGEASPDSFEALIATPPAEPSLPDFNDIKTVFFTSGSTGMPKAVLHSHASMDSFVRSTSAFWGITGQDRFYIPSPIGHIGGSIYAFEFPWISDITAILTTRWDPDLAVAEIDAHRATFMAGATPFLVNLIAASERADTRLPSLRRFICGGASVPPQLIRRGLERFANAVVSRAYGSSEVPVACPGIRTRAEAEAFAETDGEIEAEMLILDPEGRVVADGEIGEIAARAPRMLIGYLDPAHEEGNFRPDGYFMMGDLGRRIEGRFLEITGRTKDIIIRKGENLSPLEIENALMQHPAVRQCAIVGIPDEERGEMVVAFVVPQAGYHFDFAIMDAHLTEFGLARQKFPERLHVVEELPTTAIGKVRKSDLREIAIGEADTVES</sequence>
<dbReference type="Gene3D" id="3.30.300.30">
    <property type="match status" value="1"/>
</dbReference>
<dbReference type="AlphaFoldDB" id="A0A1U9YWU7"/>
<evidence type="ECO:0000256" key="1">
    <source>
        <dbReference type="ARBA" id="ARBA00006432"/>
    </source>
</evidence>
<accession>A0A1U9YWU7</accession>
<dbReference type="SUPFAM" id="SSF56801">
    <property type="entry name" value="Acetyl-CoA synthetase-like"/>
    <property type="match status" value="1"/>
</dbReference>
<dbReference type="InterPro" id="IPR045851">
    <property type="entry name" value="AMP-bd_C_sf"/>
</dbReference>
<name>A0A1U9YWU7_9HYPH</name>
<evidence type="ECO:0000256" key="2">
    <source>
        <dbReference type="ARBA" id="ARBA00022598"/>
    </source>
</evidence>
<dbReference type="PANTHER" id="PTHR43201:SF5">
    <property type="entry name" value="MEDIUM-CHAIN ACYL-COA LIGASE ACSF2, MITOCHONDRIAL"/>
    <property type="match status" value="1"/>
</dbReference>
<reference evidence="5 6" key="1">
    <citation type="submission" date="2017-03" db="EMBL/GenBank/DDBJ databases">
        <title>Foreign affairs: Plasmid Transfer between Roseobacters and Rhizobia.</title>
        <authorList>
            <person name="Bartling P."/>
            <person name="Bunk B."/>
            <person name="Overmann J."/>
            <person name="Brinkmann H."/>
            <person name="Petersen J."/>
        </authorList>
    </citation>
    <scope>NUCLEOTIDE SEQUENCE [LARGE SCALE GENOMIC DNA]</scope>
    <source>
        <strain evidence="5 6">MACL11</strain>
    </source>
</reference>
<dbReference type="InterPro" id="IPR020845">
    <property type="entry name" value="AMP-binding_CS"/>
</dbReference>
<dbReference type="PANTHER" id="PTHR43201">
    <property type="entry name" value="ACYL-COA SYNTHETASE"/>
    <property type="match status" value="1"/>
</dbReference>
<keyword evidence="6" id="KW-1185">Reference proteome</keyword>
<dbReference type="STRING" id="1122214.Mame_00523"/>
<dbReference type="InterPro" id="IPR042099">
    <property type="entry name" value="ANL_N_sf"/>
</dbReference>
<comment type="similarity">
    <text evidence="1">Belongs to the ATP-dependent AMP-binding enzyme family.</text>
</comment>
<dbReference type="eggNOG" id="COG0318">
    <property type="taxonomic scope" value="Bacteria"/>
</dbReference>
<keyword evidence="2 5" id="KW-0436">Ligase</keyword>
<gene>
    <name evidence="5" type="primary">fadK</name>
    <name evidence="5" type="ORF">Mame_00523</name>
</gene>
<evidence type="ECO:0000313" key="6">
    <source>
        <dbReference type="Proteomes" id="UP000191135"/>
    </source>
</evidence>
<organism evidence="5 6">
    <name type="scientific">Martelella mediterranea DSM 17316</name>
    <dbReference type="NCBI Taxonomy" id="1122214"/>
    <lineage>
        <taxon>Bacteria</taxon>
        <taxon>Pseudomonadati</taxon>
        <taxon>Pseudomonadota</taxon>
        <taxon>Alphaproteobacteria</taxon>
        <taxon>Hyphomicrobiales</taxon>
        <taxon>Aurantimonadaceae</taxon>
        <taxon>Martelella</taxon>
    </lineage>
</organism>